<gene>
    <name evidence="2" type="ORF">FG385_02950</name>
</gene>
<proteinExistence type="predicted"/>
<comment type="caution">
    <text evidence="2">The sequence shown here is derived from an EMBL/GenBank/DDBJ whole genome shotgun (WGS) entry which is preliminary data.</text>
</comment>
<dbReference type="RefSeq" id="WP_139095024.1">
    <property type="nucleotide sequence ID" value="NZ_VDFW01000002.1"/>
</dbReference>
<dbReference type="InterPro" id="IPR023606">
    <property type="entry name" value="CoA-Trfase_III_dom_1_sf"/>
</dbReference>
<dbReference type="Gene3D" id="3.30.1540.10">
    <property type="entry name" value="formyl-coa transferase, domain 3"/>
    <property type="match status" value="1"/>
</dbReference>
<dbReference type="InterPro" id="IPR050483">
    <property type="entry name" value="CoA-transferase_III_domain"/>
</dbReference>
<dbReference type="AlphaFoldDB" id="A0A5C4MB08"/>
<dbReference type="Pfam" id="PF02515">
    <property type="entry name" value="CoA_transf_3"/>
    <property type="match status" value="1"/>
</dbReference>
<keyword evidence="1 2" id="KW-0808">Transferase</keyword>
<dbReference type="OrthoDB" id="9797653at2"/>
<evidence type="ECO:0000313" key="3">
    <source>
        <dbReference type="Proteomes" id="UP000305546"/>
    </source>
</evidence>
<evidence type="ECO:0000256" key="1">
    <source>
        <dbReference type="ARBA" id="ARBA00022679"/>
    </source>
</evidence>
<dbReference type="PANTHER" id="PTHR48207:SF3">
    <property type="entry name" value="SUCCINATE--HYDROXYMETHYLGLUTARATE COA-TRANSFERASE"/>
    <property type="match status" value="1"/>
</dbReference>
<reference evidence="2 3" key="1">
    <citation type="submission" date="2019-06" db="EMBL/GenBank/DDBJ databases">
        <title>Amycolatopsis alkalitolerans sp. nov., isolated from Gastrodia elata Blume.</title>
        <authorList>
            <person name="Narsing Rao M.P."/>
            <person name="Li W.J."/>
        </authorList>
    </citation>
    <scope>NUCLEOTIDE SEQUENCE [LARGE SCALE GENOMIC DNA]</scope>
    <source>
        <strain evidence="2 3">SYSUP0005</strain>
    </source>
</reference>
<dbReference type="EMBL" id="VDFW01000002">
    <property type="protein sequence ID" value="TNC29080.1"/>
    <property type="molecule type" value="Genomic_DNA"/>
</dbReference>
<dbReference type="Proteomes" id="UP000305546">
    <property type="component" value="Unassembled WGS sequence"/>
</dbReference>
<protein>
    <submittedName>
        <fullName evidence="2">CoA transferase</fullName>
    </submittedName>
</protein>
<dbReference type="SUPFAM" id="SSF89796">
    <property type="entry name" value="CoA-transferase family III (CaiB/BaiF)"/>
    <property type="match status" value="1"/>
</dbReference>
<evidence type="ECO:0000313" key="2">
    <source>
        <dbReference type="EMBL" id="TNC29080.1"/>
    </source>
</evidence>
<name>A0A5C4MB08_9PSEU</name>
<dbReference type="InterPro" id="IPR044855">
    <property type="entry name" value="CoA-Trfase_III_dom3_sf"/>
</dbReference>
<dbReference type="GO" id="GO:0008410">
    <property type="term" value="F:CoA-transferase activity"/>
    <property type="evidence" value="ECO:0007669"/>
    <property type="project" value="TreeGrafter"/>
</dbReference>
<accession>A0A5C4MB08</accession>
<sequence>MTLPLEGCTVVSLEQAVAAPLATRHLADMGARVLKIERVDGGDFARAYDSSVRGMGSHFVWLNRGKESVALDVKSEDGLAVLRALIGRADVFLQNLAPGAAARLGLSAPDLRAGHPGLIVVDMSGYGASGPYRDKRAYDLLVQAEGGLVSITGTPEAPAKTGIPTADIAAGMYAYSGVLAALVRRGRTGEGAQIEVSMLDAVAEWMGHPLYLAAHTGEQPPRAGLSHPVIAPYDAYPAADGSEVLIGIQNDRGWVRLVTEVLGRPELADDPEFATNVARVRNRERVDAAVAEGTKALSAEDLIRRLDAAGIAAARLNTVRQLIEHPQLSERDRWRTVPTPVGPIEAILPPATFADVESRMGAVPAHGEHTAAVLAELGYGEADIAALGKRGAIFAP</sequence>
<keyword evidence="3" id="KW-1185">Reference proteome</keyword>
<dbReference type="InterPro" id="IPR003673">
    <property type="entry name" value="CoA-Trfase_fam_III"/>
</dbReference>
<dbReference type="PANTHER" id="PTHR48207">
    <property type="entry name" value="SUCCINATE--HYDROXYMETHYLGLUTARATE COA-TRANSFERASE"/>
    <property type="match status" value="1"/>
</dbReference>
<dbReference type="Gene3D" id="3.40.50.10540">
    <property type="entry name" value="Crotonobetainyl-coa:carnitine coa-transferase, domain 1"/>
    <property type="match status" value="1"/>
</dbReference>
<organism evidence="2 3">
    <name type="scientific">Amycolatopsis alkalitolerans</name>
    <dbReference type="NCBI Taxonomy" id="2547244"/>
    <lineage>
        <taxon>Bacteria</taxon>
        <taxon>Bacillati</taxon>
        <taxon>Actinomycetota</taxon>
        <taxon>Actinomycetes</taxon>
        <taxon>Pseudonocardiales</taxon>
        <taxon>Pseudonocardiaceae</taxon>
        <taxon>Amycolatopsis</taxon>
    </lineage>
</organism>